<name>A0ABW1P3T8_9PSEU</name>
<gene>
    <name evidence="2" type="ORF">ACFP3R_10355</name>
</gene>
<dbReference type="Gene3D" id="3.40.50.720">
    <property type="entry name" value="NAD(P)-binding Rossmann-like Domain"/>
    <property type="match status" value="1"/>
</dbReference>
<accession>A0ABW1P3T8</accession>
<evidence type="ECO:0000313" key="2">
    <source>
        <dbReference type="EMBL" id="MFC6089672.1"/>
    </source>
</evidence>
<dbReference type="PANTHER" id="PTHR43377:SF1">
    <property type="entry name" value="BILIVERDIN REDUCTASE A"/>
    <property type="match status" value="1"/>
</dbReference>
<sequence>MRTLVVGLGRAGADLHLPVLARARASVRQLFDDRPVVACDPRRLPAERPGLAMVGSLAEAATLLDPAETVAHVCTPPAARAEVIAQLAERGFRNVIVEKPLAADTDDLARITRLRRKHGLRVAVVEPWLTSTLAERLVGLVRGGSLGEPRAISVVQDRPRFRRSLTRPSHPTAFDVELPHGVGLALRLAGSARVTHAAGFDLVVGDVVVPRMGGARVGLRHNNGVRTEISSDLTSPVRERRITVEFERGVAVGHFAVSDDDDHSQLTVTVNGHREHEVLRDDSMTEWIIRAYRLFHAAGDQHARGFAFATDVVQLLSVAKNICAEPVVPAARSESPGRVAAAHVR</sequence>
<comment type="caution">
    <text evidence="2">The sequence shown here is derived from an EMBL/GenBank/DDBJ whole genome shotgun (WGS) entry which is preliminary data.</text>
</comment>
<dbReference type="InterPro" id="IPR051450">
    <property type="entry name" value="Gfo/Idh/MocA_Oxidoreductases"/>
</dbReference>
<dbReference type="Proteomes" id="UP001596220">
    <property type="component" value="Unassembled WGS sequence"/>
</dbReference>
<dbReference type="EMBL" id="JBHSQO010000008">
    <property type="protein sequence ID" value="MFC6089672.1"/>
    <property type="molecule type" value="Genomic_DNA"/>
</dbReference>
<evidence type="ECO:0000313" key="3">
    <source>
        <dbReference type="Proteomes" id="UP001596220"/>
    </source>
</evidence>
<proteinExistence type="predicted"/>
<reference evidence="3" key="1">
    <citation type="journal article" date="2019" name="Int. J. Syst. Evol. Microbiol.">
        <title>The Global Catalogue of Microorganisms (GCM) 10K type strain sequencing project: providing services to taxonomists for standard genome sequencing and annotation.</title>
        <authorList>
            <consortium name="The Broad Institute Genomics Platform"/>
            <consortium name="The Broad Institute Genome Sequencing Center for Infectious Disease"/>
            <person name="Wu L."/>
            <person name="Ma J."/>
        </authorList>
    </citation>
    <scope>NUCLEOTIDE SEQUENCE [LARGE SCALE GENOMIC DNA]</scope>
    <source>
        <strain evidence="3">CGMCC 4.7246</strain>
    </source>
</reference>
<protein>
    <submittedName>
        <fullName evidence="2">Gfo/Idh/MocA family protein</fullName>
    </submittedName>
</protein>
<organism evidence="2 3">
    <name type="scientific">Saccharothrix lopnurensis</name>
    <dbReference type="NCBI Taxonomy" id="1670621"/>
    <lineage>
        <taxon>Bacteria</taxon>
        <taxon>Bacillati</taxon>
        <taxon>Actinomycetota</taxon>
        <taxon>Actinomycetes</taxon>
        <taxon>Pseudonocardiales</taxon>
        <taxon>Pseudonocardiaceae</taxon>
        <taxon>Saccharothrix</taxon>
    </lineage>
</organism>
<dbReference type="Gene3D" id="3.30.360.10">
    <property type="entry name" value="Dihydrodipicolinate Reductase, domain 2"/>
    <property type="match status" value="1"/>
</dbReference>
<dbReference type="PANTHER" id="PTHR43377">
    <property type="entry name" value="BILIVERDIN REDUCTASE A"/>
    <property type="match status" value="1"/>
</dbReference>
<dbReference type="SUPFAM" id="SSF51735">
    <property type="entry name" value="NAD(P)-binding Rossmann-fold domains"/>
    <property type="match status" value="1"/>
</dbReference>
<evidence type="ECO:0000259" key="1">
    <source>
        <dbReference type="Pfam" id="PF01408"/>
    </source>
</evidence>
<dbReference type="InterPro" id="IPR036291">
    <property type="entry name" value="NAD(P)-bd_dom_sf"/>
</dbReference>
<dbReference type="InterPro" id="IPR000683">
    <property type="entry name" value="Gfo/Idh/MocA-like_OxRdtase_N"/>
</dbReference>
<feature type="domain" description="Gfo/Idh/MocA-like oxidoreductase N-terminal" evidence="1">
    <location>
        <begin position="2"/>
        <end position="124"/>
    </location>
</feature>
<keyword evidence="3" id="KW-1185">Reference proteome</keyword>
<dbReference type="Pfam" id="PF01408">
    <property type="entry name" value="GFO_IDH_MocA"/>
    <property type="match status" value="1"/>
</dbReference>
<dbReference type="RefSeq" id="WP_380635020.1">
    <property type="nucleotide sequence ID" value="NZ_JBHSQO010000008.1"/>
</dbReference>